<gene>
    <name evidence="1" type="ordered locus">Fleli_1297</name>
</gene>
<dbReference type="AlphaFoldDB" id="I4AIE5"/>
<dbReference type="InterPro" id="IPR014541">
    <property type="entry name" value="Amdntrnsf_FN0238"/>
</dbReference>
<accession>I4AIE5</accession>
<dbReference type="PANTHER" id="PTHR43224:SF1">
    <property type="entry name" value="AMIDINOTRANSFERASE"/>
    <property type="match status" value="1"/>
</dbReference>
<sequence>MKDQQSTSTLMMIRPIKFRFNEQTAVNNYYQKAPKKLNESEIQSKAIAEFDIFVEKLRSKKINVIVIEDTPEPSTPDSIFPNNWISFHSDGKVGLYPMFAENRRLERRPEILEKLQKEAGFKINEVIDFSNYEKEAFFLEGTGSMILDRPNKIVYAAISIRTNEKIIDDFCDKFNYKAIKFIANQTVDGKRLPIYHTNVMMCIANDFAVLCADSIDNQAEKEAVIQSLEKTGKEIIEISEDQKHHFAGNMLQVNGTDEKPYLVMSKAAHLSLNDNQKAKIEKYCEILSSSLDTIETLGGGSARCMMAEVFLPKA</sequence>
<dbReference type="OrthoDB" id="9788268at2"/>
<dbReference type="PATRIC" id="fig|880071.3.peg.1272"/>
<keyword evidence="2" id="KW-1185">Reference proteome</keyword>
<evidence type="ECO:0000313" key="1">
    <source>
        <dbReference type="EMBL" id="AFM03730.1"/>
    </source>
</evidence>
<dbReference type="EMBL" id="CP003345">
    <property type="protein sequence ID" value="AFM03730.1"/>
    <property type="molecule type" value="Genomic_DNA"/>
</dbReference>
<dbReference type="PANTHER" id="PTHR43224">
    <property type="entry name" value="AMIDINOTRANSFERASE"/>
    <property type="match status" value="1"/>
</dbReference>
<proteinExistence type="predicted"/>
<protein>
    <recommendedName>
        <fullName evidence="3">Amidinotransferase</fullName>
    </recommendedName>
</protein>
<dbReference type="PIRSF" id="PIRSF028188">
    <property type="entry name" value="Amdntrnsf_FN0238"/>
    <property type="match status" value="1"/>
</dbReference>
<organism evidence="1 2">
    <name type="scientific">Bernardetia litoralis (strain ATCC 23117 / DSM 6794 / NBRC 15988 / NCIMB 1366 / Fx l1 / Sio-4)</name>
    <name type="common">Flexibacter litoralis</name>
    <dbReference type="NCBI Taxonomy" id="880071"/>
    <lineage>
        <taxon>Bacteria</taxon>
        <taxon>Pseudomonadati</taxon>
        <taxon>Bacteroidota</taxon>
        <taxon>Cytophagia</taxon>
        <taxon>Cytophagales</taxon>
        <taxon>Bernardetiaceae</taxon>
        <taxon>Bernardetia</taxon>
    </lineage>
</organism>
<name>I4AIE5_BERLS</name>
<dbReference type="Pfam" id="PF19420">
    <property type="entry name" value="DDAH_eukar"/>
    <property type="match status" value="1"/>
</dbReference>
<dbReference type="Proteomes" id="UP000006054">
    <property type="component" value="Chromosome"/>
</dbReference>
<dbReference type="SUPFAM" id="SSF55909">
    <property type="entry name" value="Pentein"/>
    <property type="match status" value="1"/>
</dbReference>
<evidence type="ECO:0000313" key="2">
    <source>
        <dbReference type="Proteomes" id="UP000006054"/>
    </source>
</evidence>
<dbReference type="KEGG" id="fli:Fleli_1297"/>
<evidence type="ECO:0008006" key="3">
    <source>
        <dbReference type="Google" id="ProtNLM"/>
    </source>
</evidence>
<dbReference type="HOGENOM" id="CLU_077407_0_0_10"/>
<reference evidence="2" key="1">
    <citation type="submission" date="2012-06" db="EMBL/GenBank/DDBJ databases">
        <title>The complete genome of Flexibacter litoralis DSM 6794.</title>
        <authorList>
            <person name="Lucas S."/>
            <person name="Copeland A."/>
            <person name="Lapidus A."/>
            <person name="Glavina del Rio T."/>
            <person name="Dalin E."/>
            <person name="Tice H."/>
            <person name="Bruce D."/>
            <person name="Goodwin L."/>
            <person name="Pitluck S."/>
            <person name="Peters L."/>
            <person name="Ovchinnikova G."/>
            <person name="Lu M."/>
            <person name="Kyrpides N."/>
            <person name="Mavromatis K."/>
            <person name="Ivanova N."/>
            <person name="Brettin T."/>
            <person name="Detter J.C."/>
            <person name="Han C."/>
            <person name="Larimer F."/>
            <person name="Land M."/>
            <person name="Hauser L."/>
            <person name="Markowitz V."/>
            <person name="Cheng J.-F."/>
            <person name="Hugenholtz P."/>
            <person name="Woyke T."/>
            <person name="Wu D."/>
            <person name="Spring S."/>
            <person name="Lang E."/>
            <person name="Kopitz M."/>
            <person name="Brambilla E."/>
            <person name="Klenk H.-P."/>
            <person name="Eisen J.A."/>
        </authorList>
    </citation>
    <scope>NUCLEOTIDE SEQUENCE [LARGE SCALE GENOMIC DNA]</scope>
    <source>
        <strain evidence="2">ATCC 23117 / DSM 6794 / NBRC 15988 / NCIMB 1366 / Sio-4</strain>
    </source>
</reference>
<dbReference type="RefSeq" id="WP_014797187.1">
    <property type="nucleotide sequence ID" value="NC_018018.1"/>
</dbReference>
<dbReference type="Gene3D" id="3.75.10.10">
    <property type="entry name" value="L-arginine/glycine Amidinotransferase, Chain A"/>
    <property type="match status" value="1"/>
</dbReference>
<dbReference type="NCBIfam" id="NF046062">
    <property type="entry name" value="citrull_CtlX"/>
    <property type="match status" value="1"/>
</dbReference>
<dbReference type="eggNOG" id="COG4874">
    <property type="taxonomic scope" value="Bacteria"/>
</dbReference>